<feature type="compositionally biased region" description="Polar residues" evidence="1">
    <location>
        <begin position="1"/>
        <end position="22"/>
    </location>
</feature>
<comment type="caution">
    <text evidence="2">The sequence shown here is derived from an EMBL/GenBank/DDBJ whole genome shotgun (WGS) entry which is preliminary data.</text>
</comment>
<name>A0AAV4MUA5_CAEEX</name>
<keyword evidence="3" id="KW-1185">Reference proteome</keyword>
<dbReference type="EMBL" id="BPLR01020165">
    <property type="protein sequence ID" value="GIX75393.1"/>
    <property type="molecule type" value="Genomic_DNA"/>
</dbReference>
<evidence type="ECO:0000313" key="3">
    <source>
        <dbReference type="Proteomes" id="UP001054945"/>
    </source>
</evidence>
<sequence>MCGFKQSNICNSKANTPLTIKNNKGEKGPRNEQCLLGEQHAFNCSHRVARIRTTLQRSLPQVRRRVQDTRTSDENYVTVLFSFMVRRLKESEDNSIPDKNMS</sequence>
<proteinExistence type="predicted"/>
<evidence type="ECO:0000256" key="1">
    <source>
        <dbReference type="SAM" id="MobiDB-lite"/>
    </source>
</evidence>
<evidence type="ECO:0000313" key="2">
    <source>
        <dbReference type="EMBL" id="GIX75393.1"/>
    </source>
</evidence>
<accession>A0AAV4MUA5</accession>
<dbReference type="AlphaFoldDB" id="A0AAV4MUA5"/>
<protein>
    <submittedName>
        <fullName evidence="2">Uncharacterized protein</fullName>
    </submittedName>
</protein>
<organism evidence="2 3">
    <name type="scientific">Caerostris extrusa</name>
    <name type="common">Bark spider</name>
    <name type="synonym">Caerostris bankana</name>
    <dbReference type="NCBI Taxonomy" id="172846"/>
    <lineage>
        <taxon>Eukaryota</taxon>
        <taxon>Metazoa</taxon>
        <taxon>Ecdysozoa</taxon>
        <taxon>Arthropoda</taxon>
        <taxon>Chelicerata</taxon>
        <taxon>Arachnida</taxon>
        <taxon>Araneae</taxon>
        <taxon>Araneomorphae</taxon>
        <taxon>Entelegynae</taxon>
        <taxon>Araneoidea</taxon>
        <taxon>Araneidae</taxon>
        <taxon>Caerostris</taxon>
    </lineage>
</organism>
<reference evidence="2 3" key="1">
    <citation type="submission" date="2021-06" db="EMBL/GenBank/DDBJ databases">
        <title>Caerostris extrusa draft genome.</title>
        <authorList>
            <person name="Kono N."/>
            <person name="Arakawa K."/>
        </authorList>
    </citation>
    <scope>NUCLEOTIDE SEQUENCE [LARGE SCALE GENOMIC DNA]</scope>
</reference>
<gene>
    <name evidence="2" type="ORF">CEXT_396141</name>
</gene>
<dbReference type="Proteomes" id="UP001054945">
    <property type="component" value="Unassembled WGS sequence"/>
</dbReference>
<feature type="region of interest" description="Disordered" evidence="1">
    <location>
        <begin position="1"/>
        <end position="28"/>
    </location>
</feature>